<gene>
    <name evidence="1" type="ORF">BJ138DRAFT_1058085</name>
</gene>
<protein>
    <submittedName>
        <fullName evidence="1">Uncharacterized protein</fullName>
    </submittedName>
</protein>
<comment type="caution">
    <text evidence="1">The sequence shown here is derived from an EMBL/GenBank/DDBJ whole genome shotgun (WGS) entry which is preliminary data.</text>
</comment>
<reference evidence="1" key="1">
    <citation type="journal article" date="2021" name="New Phytol.">
        <title>Evolutionary innovations through gain and loss of genes in the ectomycorrhizal Boletales.</title>
        <authorList>
            <person name="Wu G."/>
            <person name="Miyauchi S."/>
            <person name="Morin E."/>
            <person name="Kuo A."/>
            <person name="Drula E."/>
            <person name="Varga T."/>
            <person name="Kohler A."/>
            <person name="Feng B."/>
            <person name="Cao Y."/>
            <person name="Lipzen A."/>
            <person name="Daum C."/>
            <person name="Hundley H."/>
            <person name="Pangilinan J."/>
            <person name="Johnson J."/>
            <person name="Barry K."/>
            <person name="LaButti K."/>
            <person name="Ng V."/>
            <person name="Ahrendt S."/>
            <person name="Min B."/>
            <person name="Choi I.G."/>
            <person name="Park H."/>
            <person name="Plett J.M."/>
            <person name="Magnuson J."/>
            <person name="Spatafora J.W."/>
            <person name="Nagy L.G."/>
            <person name="Henrissat B."/>
            <person name="Grigoriev I.V."/>
            <person name="Yang Z.L."/>
            <person name="Xu J."/>
            <person name="Martin F.M."/>
        </authorList>
    </citation>
    <scope>NUCLEOTIDE SEQUENCE</scope>
    <source>
        <strain evidence="1">ATCC 28755</strain>
    </source>
</reference>
<organism evidence="1 2">
    <name type="scientific">Hygrophoropsis aurantiaca</name>
    <dbReference type="NCBI Taxonomy" id="72124"/>
    <lineage>
        <taxon>Eukaryota</taxon>
        <taxon>Fungi</taxon>
        <taxon>Dikarya</taxon>
        <taxon>Basidiomycota</taxon>
        <taxon>Agaricomycotina</taxon>
        <taxon>Agaricomycetes</taxon>
        <taxon>Agaricomycetidae</taxon>
        <taxon>Boletales</taxon>
        <taxon>Coniophorineae</taxon>
        <taxon>Hygrophoropsidaceae</taxon>
        <taxon>Hygrophoropsis</taxon>
    </lineage>
</organism>
<evidence type="ECO:0000313" key="2">
    <source>
        <dbReference type="Proteomes" id="UP000790377"/>
    </source>
</evidence>
<accession>A0ACB8ALS2</accession>
<sequence>MFSCVARLRHITPLLLLLSPLVSAKDDSLFTSSVTYCAQPQTLLIQQFDLAYFAKNSSIWFNISAASVEPNVNVSANIMLNVYGMHTVNFTIDLCSLFNGALCPLPMYNFTGSDSIPLPSSLGVTNKIPGIAYKIPDLEAYAQLSLNDVSTGELKACVQATLSNGWSAHQVSVEWATGGLALLALFSAIGYSLSPEALAPYRLFDLFYLYQWAASTAFLNLNYSSVYRAFATNFAWAMGLFSATASSSIQLSINNMRHLTGGNMADATGGSAVALVNRKLSPYNAVSSSSYVAPTSGIAGFGAENLFAIHNSTVAKYTTPSSLVTVHDFSSAGQVQLVTESSTNVLEAGVPIYVNSVGIATANAFMTIFLVALMLAAIMLTILGLGYVVITVAGRHSQHKDSRYVEWKYRFPSFARAWLLRVCLIVFTPVTIFALYQWTLKDSWLSILLSVILLLSVVGYLLYPMVLTVRLALRSTPYSLYTQTDHLNSHGPLYALYRTQRYFASIPLLVAIFLKSIFIAFAQANGEVQLIFILIVECGILACLSVTRPHKTRGADALAIYLAITRVVCTGLMVAFLESLNLAAIPRVAIGIVIAVIISVAVIVMFFNTLVNLGLIQLLFAKFRGRPIASANPSVLEKGGDASDHSGESRSPFGRPRNPTPERNIPLDPDVRQTYPASPSHTTDRQSAYSDESGSTTLGSLLPRRWSFQPSHPSHSRSNSNSQSQSQSSPLSTNFLSTASSPRQSHPPSPLYTHSQSHSRQPTIDEHGPSL</sequence>
<keyword evidence="2" id="KW-1185">Reference proteome</keyword>
<name>A0ACB8ALS2_9AGAM</name>
<proteinExistence type="predicted"/>
<evidence type="ECO:0000313" key="1">
    <source>
        <dbReference type="EMBL" id="KAH7913891.1"/>
    </source>
</evidence>
<dbReference type="EMBL" id="MU267622">
    <property type="protein sequence ID" value="KAH7913891.1"/>
    <property type="molecule type" value="Genomic_DNA"/>
</dbReference>
<dbReference type="Proteomes" id="UP000790377">
    <property type="component" value="Unassembled WGS sequence"/>
</dbReference>